<reference evidence="2 3" key="1">
    <citation type="journal article" date="2018" name="Nat. Ecol. Evol.">
        <title>Shark genomes provide insights into elasmobranch evolution and the origin of vertebrates.</title>
        <authorList>
            <person name="Hara Y"/>
            <person name="Yamaguchi K"/>
            <person name="Onimaru K"/>
            <person name="Kadota M"/>
            <person name="Koyanagi M"/>
            <person name="Keeley SD"/>
            <person name="Tatsumi K"/>
            <person name="Tanaka K"/>
            <person name="Motone F"/>
            <person name="Kageyama Y"/>
            <person name="Nozu R"/>
            <person name="Adachi N"/>
            <person name="Nishimura O"/>
            <person name="Nakagawa R"/>
            <person name="Tanegashima C"/>
            <person name="Kiyatake I"/>
            <person name="Matsumoto R"/>
            <person name="Murakumo K"/>
            <person name="Nishida K"/>
            <person name="Terakita A"/>
            <person name="Kuratani S"/>
            <person name="Sato K"/>
            <person name="Hyodo S Kuraku.S."/>
        </authorList>
    </citation>
    <scope>NUCLEOTIDE SEQUENCE [LARGE SCALE GENOMIC DNA]</scope>
</reference>
<comment type="caution">
    <text evidence="2">The sequence shown here is derived from an EMBL/GenBank/DDBJ whole genome shotgun (WGS) entry which is preliminary data.</text>
</comment>
<dbReference type="AlphaFoldDB" id="A0A401SH76"/>
<protein>
    <submittedName>
        <fullName evidence="2">Uncharacterized protein</fullName>
    </submittedName>
</protein>
<proteinExistence type="predicted"/>
<organism evidence="2 3">
    <name type="scientific">Chiloscyllium punctatum</name>
    <name type="common">Brownbanded bambooshark</name>
    <name type="synonym">Hemiscyllium punctatum</name>
    <dbReference type="NCBI Taxonomy" id="137246"/>
    <lineage>
        <taxon>Eukaryota</taxon>
        <taxon>Metazoa</taxon>
        <taxon>Chordata</taxon>
        <taxon>Craniata</taxon>
        <taxon>Vertebrata</taxon>
        <taxon>Chondrichthyes</taxon>
        <taxon>Elasmobranchii</taxon>
        <taxon>Galeomorphii</taxon>
        <taxon>Galeoidea</taxon>
        <taxon>Orectolobiformes</taxon>
        <taxon>Hemiscylliidae</taxon>
        <taxon>Chiloscyllium</taxon>
    </lineage>
</organism>
<evidence type="ECO:0000313" key="2">
    <source>
        <dbReference type="EMBL" id="GCC29705.1"/>
    </source>
</evidence>
<feature type="region of interest" description="Disordered" evidence="1">
    <location>
        <begin position="1"/>
        <end position="95"/>
    </location>
</feature>
<sequence length="121" mass="13035">MRNREIARSGKRPRTKKNHTTHYSHSAGEPTSQPQQHGSTDERAAGCRFAEPPPPTPTVRAPVLGMPPACPLPFPQGARSRATSTASPPPSPNGAFCPNRLSACKVWVRVRLVLAQGCFLS</sequence>
<name>A0A401SH76_CHIPU</name>
<evidence type="ECO:0000256" key="1">
    <source>
        <dbReference type="SAM" id="MobiDB-lite"/>
    </source>
</evidence>
<gene>
    <name evidence="2" type="ORF">chiPu_0008147</name>
</gene>
<accession>A0A401SH76</accession>
<feature type="compositionally biased region" description="Basic residues" evidence="1">
    <location>
        <begin position="9"/>
        <end position="22"/>
    </location>
</feature>
<feature type="compositionally biased region" description="Polar residues" evidence="1">
    <location>
        <begin position="23"/>
        <end position="38"/>
    </location>
</feature>
<keyword evidence="3" id="KW-1185">Reference proteome</keyword>
<evidence type="ECO:0000313" key="3">
    <source>
        <dbReference type="Proteomes" id="UP000287033"/>
    </source>
</evidence>
<dbReference type="EMBL" id="BEZZ01000264">
    <property type="protein sequence ID" value="GCC29705.1"/>
    <property type="molecule type" value="Genomic_DNA"/>
</dbReference>
<dbReference type="Proteomes" id="UP000287033">
    <property type="component" value="Unassembled WGS sequence"/>
</dbReference>